<keyword evidence="1" id="KW-0732">Signal</keyword>
<feature type="signal peptide" evidence="1">
    <location>
        <begin position="1"/>
        <end position="18"/>
    </location>
</feature>
<dbReference type="Proteomes" id="UP000650533">
    <property type="component" value="Chromosome 4"/>
</dbReference>
<keyword evidence="2" id="KW-0675">Receptor</keyword>
<proteinExistence type="predicted"/>
<reference evidence="2" key="1">
    <citation type="submission" date="2020-05" db="EMBL/GenBank/DDBJ databases">
        <title>Evolutionary and genomic comparisons of hybrid uninucleate and nonhybrid Rhizoctonia fungi.</title>
        <authorList>
            <person name="Li C."/>
            <person name="Chen X."/>
        </authorList>
    </citation>
    <scope>NUCLEOTIDE SEQUENCE</scope>
    <source>
        <strain evidence="2">AG-1 IA</strain>
    </source>
</reference>
<evidence type="ECO:0000313" key="2">
    <source>
        <dbReference type="EMBL" id="QRW18687.1"/>
    </source>
</evidence>
<keyword evidence="2" id="KW-0418">Kinase</keyword>
<organism evidence="2 3">
    <name type="scientific">Rhizoctonia solani</name>
    <dbReference type="NCBI Taxonomy" id="456999"/>
    <lineage>
        <taxon>Eukaryota</taxon>
        <taxon>Fungi</taxon>
        <taxon>Dikarya</taxon>
        <taxon>Basidiomycota</taxon>
        <taxon>Agaricomycotina</taxon>
        <taxon>Agaricomycetes</taxon>
        <taxon>Cantharellales</taxon>
        <taxon>Ceratobasidiaceae</taxon>
        <taxon>Rhizoctonia</taxon>
    </lineage>
</organism>
<dbReference type="AlphaFoldDB" id="A0A8H8SVQ0"/>
<evidence type="ECO:0000313" key="3">
    <source>
        <dbReference type="Proteomes" id="UP000650533"/>
    </source>
</evidence>
<name>A0A8H8SVQ0_9AGAM</name>
<dbReference type="KEGG" id="rsx:RhiXN_00093"/>
<dbReference type="GeneID" id="67022375"/>
<dbReference type="EMBL" id="CP059661">
    <property type="protein sequence ID" value="QRW18687.1"/>
    <property type="molecule type" value="Genomic_DNA"/>
</dbReference>
<protein>
    <submittedName>
        <fullName evidence="2">LRR receptor-like serine/threonine-protein kinase</fullName>
    </submittedName>
</protein>
<keyword evidence="2" id="KW-0808">Transferase</keyword>
<evidence type="ECO:0000256" key="1">
    <source>
        <dbReference type="SAM" id="SignalP"/>
    </source>
</evidence>
<sequence length="259" mass="29637">MSMLFGSLHCLRTLTVTSFVLRAEVFVALSQLPCLKTLSISSKLEENSFLSLQNLHLHGIEWETLVNLCKVKSLEKALRSAQGGSPSSSSTSPSRNPLLDYLSILIERSSPVSHLLLSYSPYDNWMDEILSRRLFSRLHLTHLTTSHLLWRELGLNWFDLLHDVPALDSLRIAFSHYANAFELRELRSFATLLPRLTHLMAPVGIGSVLNLGPQDYISNLRNFGDFNLEMYYVYWNPAQNEWPPNFRFAMHIEDIARFG</sequence>
<dbReference type="GO" id="GO:0016301">
    <property type="term" value="F:kinase activity"/>
    <property type="evidence" value="ECO:0007669"/>
    <property type="project" value="UniProtKB-KW"/>
</dbReference>
<feature type="chain" id="PRO_5034636150" evidence="1">
    <location>
        <begin position="19"/>
        <end position="259"/>
    </location>
</feature>
<dbReference type="RefSeq" id="XP_043178924.1">
    <property type="nucleotide sequence ID" value="XM_043319912.1"/>
</dbReference>
<accession>A0A8H8SVQ0</accession>
<gene>
    <name evidence="2" type="ORF">RhiXN_00093</name>
</gene>